<gene>
    <name evidence="9" type="ORF">GCM10008938_05860</name>
</gene>
<dbReference type="PANTHER" id="PTHR42862">
    <property type="entry name" value="DELTA-1-PYRROLINE-5-CARBOXYLATE DEHYDROGENASE 1, ISOFORM A-RELATED"/>
    <property type="match status" value="1"/>
</dbReference>
<evidence type="ECO:0000256" key="2">
    <source>
        <dbReference type="ARBA" id="ARBA00012884"/>
    </source>
</evidence>
<feature type="active site" evidence="6">
    <location>
        <position position="288"/>
    </location>
</feature>
<dbReference type="RefSeq" id="WP_188999676.1">
    <property type="nucleotide sequence ID" value="NZ_BMOD01000002.1"/>
</dbReference>
<comment type="caution">
    <text evidence="9">The sequence shown here is derived from an EMBL/GenBank/DDBJ whole genome shotgun (WGS) entry which is preliminary data.</text>
</comment>
<dbReference type="InterPro" id="IPR016160">
    <property type="entry name" value="Ald_DH_CS_CYS"/>
</dbReference>
<dbReference type="PROSITE" id="PS00687">
    <property type="entry name" value="ALDEHYDE_DEHYDR_GLU"/>
    <property type="match status" value="1"/>
</dbReference>
<name>A0ABQ2CX15_9DEIO</name>
<evidence type="ECO:0000256" key="3">
    <source>
        <dbReference type="ARBA" id="ARBA00023002"/>
    </source>
</evidence>
<evidence type="ECO:0000256" key="6">
    <source>
        <dbReference type="PROSITE-ProRule" id="PRU10007"/>
    </source>
</evidence>
<dbReference type="NCBIfam" id="NF002852">
    <property type="entry name" value="PRK03137.1"/>
    <property type="match status" value="1"/>
</dbReference>
<dbReference type="EC" id="1.2.1.88" evidence="2"/>
<comment type="similarity">
    <text evidence="7">Belongs to the aldehyde dehydrogenase family.</text>
</comment>
<feature type="domain" description="Aldehyde dehydrogenase" evidence="8">
    <location>
        <begin position="52"/>
        <end position="512"/>
    </location>
</feature>
<dbReference type="InterPro" id="IPR016163">
    <property type="entry name" value="Ald_DH_C"/>
</dbReference>
<organism evidence="9 10">
    <name type="scientific">Deinococcus roseus</name>
    <dbReference type="NCBI Taxonomy" id="392414"/>
    <lineage>
        <taxon>Bacteria</taxon>
        <taxon>Thermotogati</taxon>
        <taxon>Deinococcota</taxon>
        <taxon>Deinococci</taxon>
        <taxon>Deinococcales</taxon>
        <taxon>Deinococcaceae</taxon>
        <taxon>Deinococcus</taxon>
    </lineage>
</organism>
<evidence type="ECO:0000313" key="10">
    <source>
        <dbReference type="Proteomes" id="UP000632222"/>
    </source>
</evidence>
<dbReference type="InterPro" id="IPR015590">
    <property type="entry name" value="Aldehyde_DH_dom"/>
</dbReference>
<dbReference type="Proteomes" id="UP000632222">
    <property type="component" value="Unassembled WGS sequence"/>
</dbReference>
<evidence type="ECO:0000256" key="7">
    <source>
        <dbReference type="RuleBase" id="RU003345"/>
    </source>
</evidence>
<accession>A0ABQ2CX15</accession>
<proteinExistence type="inferred from homology"/>
<evidence type="ECO:0000259" key="8">
    <source>
        <dbReference type="Pfam" id="PF00171"/>
    </source>
</evidence>
<reference evidence="10" key="1">
    <citation type="journal article" date="2019" name="Int. J. Syst. Evol. Microbiol.">
        <title>The Global Catalogue of Microorganisms (GCM) 10K type strain sequencing project: providing services to taxonomists for standard genome sequencing and annotation.</title>
        <authorList>
            <consortium name="The Broad Institute Genomics Platform"/>
            <consortium name="The Broad Institute Genome Sequencing Center for Infectious Disease"/>
            <person name="Wu L."/>
            <person name="Ma J."/>
        </authorList>
    </citation>
    <scope>NUCLEOTIDE SEQUENCE [LARGE SCALE GENOMIC DNA]</scope>
    <source>
        <strain evidence="10">JCM 14370</strain>
    </source>
</reference>
<dbReference type="InterPro" id="IPR029510">
    <property type="entry name" value="Ald_DH_CS_GLU"/>
</dbReference>
<dbReference type="InterPro" id="IPR016162">
    <property type="entry name" value="Ald_DH_N"/>
</dbReference>
<keyword evidence="3 7" id="KW-0560">Oxidoreductase</keyword>
<dbReference type="NCBIfam" id="TIGR01237">
    <property type="entry name" value="D1pyr5carbox2"/>
    <property type="match status" value="1"/>
</dbReference>
<dbReference type="Pfam" id="PF00171">
    <property type="entry name" value="Aldedh"/>
    <property type="match status" value="1"/>
</dbReference>
<dbReference type="InterPro" id="IPR016161">
    <property type="entry name" value="Ald_DH/histidinol_DH"/>
</dbReference>
<evidence type="ECO:0000256" key="4">
    <source>
        <dbReference type="ARBA" id="ARBA00023027"/>
    </source>
</evidence>
<dbReference type="CDD" id="cd07124">
    <property type="entry name" value="ALDH_PutA-P5CDH-RocA"/>
    <property type="match status" value="1"/>
</dbReference>
<evidence type="ECO:0000256" key="1">
    <source>
        <dbReference type="ARBA" id="ARBA00004786"/>
    </source>
</evidence>
<sequence>MLKIGSFQTESFVDFTKPENVKAYQDALNKVRQELGKTVPLIINGERIFTEEKMTSLNPCDTQEVVGYSAKATTEHAEKALQGAWEAYSWWKNWSMDARARILVKAAKLLRERRHEFNALMTLEAGKNYAEADVETAEAIDFLEYYARQADKYAHPAETYPYPGEENELHWIPLGVGVSISPWNFPLAIFAGMLTAPIVVGNTIIVKPAEDTSLIAAKFIDLLIEAGMPAGVVQFLPGVGEEVGDYLVKHPRTRFITFTGSRSVGLYIHAEAAKVLKGQKWIKRTIMELGGKDALIVDETADLESAAAAAVQSAFGFNGQKCSAMSRLILVDAIHDEVLNKFVERTRALKVGNAEENSNVTAVVNDESFEKIQKYIEIGKTEGKLETGGEADGSKGYFIQPTIFSGVDAQARIAQEEVFGPFVAVIRARDFDHALEIANSTEYGLTGGVFSGVRARLEKARAEFEVGNLYFNRKITGALVGVQPFGGYNMSGTDSKAGGPDYLSNFLQLKTVTERF</sequence>
<comment type="catalytic activity">
    <reaction evidence="5">
        <text>L-glutamate 5-semialdehyde + NAD(+) + H2O = L-glutamate + NADH + 2 H(+)</text>
        <dbReference type="Rhea" id="RHEA:30235"/>
        <dbReference type="ChEBI" id="CHEBI:15377"/>
        <dbReference type="ChEBI" id="CHEBI:15378"/>
        <dbReference type="ChEBI" id="CHEBI:29985"/>
        <dbReference type="ChEBI" id="CHEBI:57540"/>
        <dbReference type="ChEBI" id="CHEBI:57945"/>
        <dbReference type="ChEBI" id="CHEBI:58066"/>
        <dbReference type="EC" id="1.2.1.88"/>
    </reaction>
</comment>
<dbReference type="EMBL" id="BMOD01000002">
    <property type="protein sequence ID" value="GGJ22420.1"/>
    <property type="molecule type" value="Genomic_DNA"/>
</dbReference>
<dbReference type="Gene3D" id="3.40.605.10">
    <property type="entry name" value="Aldehyde Dehydrogenase, Chain A, domain 1"/>
    <property type="match status" value="1"/>
</dbReference>
<evidence type="ECO:0000313" key="9">
    <source>
        <dbReference type="EMBL" id="GGJ22420.1"/>
    </source>
</evidence>
<dbReference type="PROSITE" id="PS00070">
    <property type="entry name" value="ALDEHYDE_DEHYDR_CYS"/>
    <property type="match status" value="1"/>
</dbReference>
<dbReference type="Gene3D" id="3.40.309.10">
    <property type="entry name" value="Aldehyde Dehydrogenase, Chain A, domain 2"/>
    <property type="match status" value="1"/>
</dbReference>
<keyword evidence="10" id="KW-1185">Reference proteome</keyword>
<dbReference type="SUPFAM" id="SSF53720">
    <property type="entry name" value="ALDH-like"/>
    <property type="match status" value="1"/>
</dbReference>
<evidence type="ECO:0000256" key="5">
    <source>
        <dbReference type="ARBA" id="ARBA00048142"/>
    </source>
</evidence>
<dbReference type="PANTHER" id="PTHR42862:SF1">
    <property type="entry name" value="DELTA-1-PYRROLINE-5-CARBOXYLATE DEHYDROGENASE 2, ISOFORM A-RELATED"/>
    <property type="match status" value="1"/>
</dbReference>
<dbReference type="InterPro" id="IPR050485">
    <property type="entry name" value="Proline_metab_enzyme"/>
</dbReference>
<comment type="pathway">
    <text evidence="1">Amino-acid degradation; L-proline degradation into L-glutamate; L-glutamate from L-proline: step 2/2.</text>
</comment>
<protein>
    <recommendedName>
        <fullName evidence="2">L-glutamate gamma-semialdehyde dehydrogenase</fullName>
        <ecNumber evidence="2">1.2.1.88</ecNumber>
    </recommendedName>
</protein>
<dbReference type="InterPro" id="IPR005932">
    <property type="entry name" value="RocA"/>
</dbReference>
<keyword evidence="4" id="KW-0520">NAD</keyword>